<dbReference type="Proteomes" id="UP000654075">
    <property type="component" value="Unassembled WGS sequence"/>
</dbReference>
<reference evidence="2" key="1">
    <citation type="submission" date="2021-02" db="EMBL/GenBank/DDBJ databases">
        <authorList>
            <person name="Dougan E. K."/>
            <person name="Rhodes N."/>
            <person name="Thang M."/>
            <person name="Chan C."/>
        </authorList>
    </citation>
    <scope>NUCLEOTIDE SEQUENCE</scope>
</reference>
<comment type="caution">
    <text evidence="2">The sequence shown here is derived from an EMBL/GenBank/DDBJ whole genome shotgun (WGS) entry which is preliminary data.</text>
</comment>
<proteinExistence type="predicted"/>
<keyword evidence="4" id="KW-1185">Reference proteome</keyword>
<evidence type="ECO:0000313" key="3">
    <source>
        <dbReference type="Proteomes" id="UP000626109"/>
    </source>
</evidence>
<accession>A0A813KZ20</accession>
<dbReference type="Proteomes" id="UP000626109">
    <property type="component" value="Unassembled WGS sequence"/>
</dbReference>
<evidence type="ECO:0000313" key="2">
    <source>
        <dbReference type="EMBL" id="CAE8715667.1"/>
    </source>
</evidence>
<sequence length="141" mass="15610">MKASSRLCKRHLWTQTCHPRWPMCARQPVARPDAGPVPMVANVLRPKWSELGAVFIWRADQVAPLSAARFAFVAPSARVFTSILAGRLVVARLQWSFANPGFCWISLAHCWRTCQSFRLLVIRPPAPFSSDGASAVAVEPA</sequence>
<protein>
    <submittedName>
        <fullName evidence="2">Uncharacterized protein</fullName>
    </submittedName>
</protein>
<name>A0A813KZ20_POLGL</name>
<dbReference type="AlphaFoldDB" id="A0A813KZ20"/>
<dbReference type="EMBL" id="CAJNNV010008066">
    <property type="protein sequence ID" value="CAE8595705.1"/>
    <property type="molecule type" value="Genomic_DNA"/>
</dbReference>
<evidence type="ECO:0000313" key="1">
    <source>
        <dbReference type="EMBL" id="CAE8595705.1"/>
    </source>
</evidence>
<organism evidence="2 3">
    <name type="scientific">Polarella glacialis</name>
    <name type="common">Dinoflagellate</name>
    <dbReference type="NCBI Taxonomy" id="89957"/>
    <lineage>
        <taxon>Eukaryota</taxon>
        <taxon>Sar</taxon>
        <taxon>Alveolata</taxon>
        <taxon>Dinophyceae</taxon>
        <taxon>Suessiales</taxon>
        <taxon>Suessiaceae</taxon>
        <taxon>Polarella</taxon>
    </lineage>
</organism>
<gene>
    <name evidence="1" type="ORF">PGLA1383_LOCUS14211</name>
    <name evidence="2" type="ORF">PGLA2088_LOCUS38684</name>
</gene>
<evidence type="ECO:0000313" key="4">
    <source>
        <dbReference type="Proteomes" id="UP000654075"/>
    </source>
</evidence>
<dbReference type="EMBL" id="CAJNNW010032839">
    <property type="protein sequence ID" value="CAE8715667.1"/>
    <property type="molecule type" value="Genomic_DNA"/>
</dbReference>